<dbReference type="EC" id="3.2.1.14" evidence="2"/>
<dbReference type="SUPFAM" id="SSF54556">
    <property type="entry name" value="Chitinase insertion domain"/>
    <property type="match status" value="1"/>
</dbReference>
<feature type="chain" id="PRO_5030725033" description="chitinase" evidence="8">
    <location>
        <begin position="24"/>
        <end position="432"/>
    </location>
</feature>
<dbReference type="PANTHER" id="PTHR11177:SF317">
    <property type="entry name" value="CHITINASE 12-RELATED"/>
    <property type="match status" value="1"/>
</dbReference>
<name>A0A7W7REI4_9ACTN</name>
<organism evidence="10 11">
    <name type="scientific">Lipingzhangella halophila</name>
    <dbReference type="NCBI Taxonomy" id="1783352"/>
    <lineage>
        <taxon>Bacteria</taxon>
        <taxon>Bacillati</taxon>
        <taxon>Actinomycetota</taxon>
        <taxon>Actinomycetes</taxon>
        <taxon>Streptosporangiales</taxon>
        <taxon>Nocardiopsidaceae</taxon>
        <taxon>Lipingzhangella</taxon>
    </lineage>
</organism>
<evidence type="ECO:0000256" key="1">
    <source>
        <dbReference type="ARBA" id="ARBA00000822"/>
    </source>
</evidence>
<keyword evidence="3 6" id="KW-0378">Hydrolase</keyword>
<evidence type="ECO:0000256" key="3">
    <source>
        <dbReference type="ARBA" id="ARBA00022801"/>
    </source>
</evidence>
<feature type="domain" description="GH18" evidence="9">
    <location>
        <begin position="33"/>
        <end position="432"/>
    </location>
</feature>
<protein>
    <recommendedName>
        <fullName evidence="2">chitinase</fullName>
        <ecNumber evidence="2">3.2.1.14</ecNumber>
    </recommendedName>
</protein>
<evidence type="ECO:0000313" key="11">
    <source>
        <dbReference type="Proteomes" id="UP000523007"/>
    </source>
</evidence>
<dbReference type="GO" id="GO:0008061">
    <property type="term" value="F:chitin binding"/>
    <property type="evidence" value="ECO:0007669"/>
    <property type="project" value="InterPro"/>
</dbReference>
<dbReference type="GO" id="GO:0005975">
    <property type="term" value="P:carbohydrate metabolic process"/>
    <property type="evidence" value="ECO:0007669"/>
    <property type="project" value="InterPro"/>
</dbReference>
<evidence type="ECO:0000256" key="2">
    <source>
        <dbReference type="ARBA" id="ARBA00012729"/>
    </source>
</evidence>
<evidence type="ECO:0000256" key="7">
    <source>
        <dbReference type="RuleBase" id="RU004453"/>
    </source>
</evidence>
<feature type="signal peptide" evidence="8">
    <location>
        <begin position="1"/>
        <end position="23"/>
    </location>
</feature>
<dbReference type="AlphaFoldDB" id="A0A7W7REI4"/>
<evidence type="ECO:0000259" key="9">
    <source>
        <dbReference type="PROSITE" id="PS51910"/>
    </source>
</evidence>
<evidence type="ECO:0000256" key="8">
    <source>
        <dbReference type="SAM" id="SignalP"/>
    </source>
</evidence>
<keyword evidence="11" id="KW-1185">Reference proteome</keyword>
<keyword evidence="5 6" id="KW-0326">Glycosidase</keyword>
<gene>
    <name evidence="10" type="ORF">F4561_001185</name>
</gene>
<dbReference type="Gene3D" id="3.10.50.10">
    <property type="match status" value="1"/>
</dbReference>
<dbReference type="InterPro" id="IPR001579">
    <property type="entry name" value="Glyco_hydro_18_chit_AS"/>
</dbReference>
<dbReference type="SMART" id="SM00636">
    <property type="entry name" value="Glyco_18"/>
    <property type="match status" value="1"/>
</dbReference>
<dbReference type="PROSITE" id="PS01095">
    <property type="entry name" value="GH18_1"/>
    <property type="match status" value="1"/>
</dbReference>
<comment type="catalytic activity">
    <reaction evidence="1">
        <text>Random endo-hydrolysis of N-acetyl-beta-D-glucosaminide (1-&gt;4)-beta-linkages in chitin and chitodextrins.</text>
        <dbReference type="EC" id="3.2.1.14"/>
    </reaction>
</comment>
<dbReference type="GO" id="GO:0006032">
    <property type="term" value="P:chitin catabolic process"/>
    <property type="evidence" value="ECO:0007669"/>
    <property type="project" value="UniProtKB-KW"/>
</dbReference>
<accession>A0A7W7REI4</accession>
<proteinExistence type="inferred from homology"/>
<dbReference type="CDD" id="cd06548">
    <property type="entry name" value="GH18_chitinase"/>
    <property type="match status" value="1"/>
</dbReference>
<dbReference type="InterPro" id="IPR050314">
    <property type="entry name" value="Glycosyl_Hydrlase_18"/>
</dbReference>
<keyword evidence="4" id="KW-0146">Chitin degradation</keyword>
<keyword evidence="4" id="KW-0624">Polysaccharide degradation</keyword>
<comment type="caution">
    <text evidence="10">The sequence shown here is derived from an EMBL/GenBank/DDBJ whole genome shotgun (WGS) entry which is preliminary data.</text>
</comment>
<dbReference type="InterPro" id="IPR011583">
    <property type="entry name" value="Chitinase_II/V-like_cat"/>
</dbReference>
<comment type="similarity">
    <text evidence="7">Belongs to the glycosyl hydrolase 18 family.</text>
</comment>
<sequence length="432" mass="47785">MVLGVVVAAVLGALFFSAFTAFTDTSVDGPGERERVAYFADWNVANRGYSIKDFVESGAADRLTRLQWAFGHVSQEGQCHIPEDADQPWQIYQRRYDAEESVDGAADSYDQPLAGSLNQLRKAQEDRPNLGASISLGGWNWSTYFSDAVRTEQAREEFVSSCVDLWLRGNLPKMNGEPQGGEGAAAGIFDGIDLDWEWPGGNGKEGNIERAEDKRNFTLVVQEFREQLNDLEAETGESYTLSVSLSNSRELMESSYEPEVFNLVDFATVQGYDFTGSWSEVTDHHSQLYAADGAPTDASVHSAVQQYLDYGLPPEKLIVGFPGYGRGWTGVPETDFGRFAPASGAAEGGYGTGTDAYVDLEQRDGLRFHDPLNGAYWLYDGEEWWSYDTTETVRQKGRYVRNEGLGGLMLWNLDMDPEGELVKAMDKSLAAD</sequence>
<dbReference type="GO" id="GO:0008843">
    <property type="term" value="F:endochitinase activity"/>
    <property type="evidence" value="ECO:0007669"/>
    <property type="project" value="UniProtKB-EC"/>
</dbReference>
<dbReference type="EMBL" id="JACHJT010000001">
    <property type="protein sequence ID" value="MBB4930365.1"/>
    <property type="molecule type" value="Genomic_DNA"/>
</dbReference>
<dbReference type="PANTHER" id="PTHR11177">
    <property type="entry name" value="CHITINASE"/>
    <property type="match status" value="1"/>
</dbReference>
<evidence type="ECO:0000256" key="4">
    <source>
        <dbReference type="ARBA" id="ARBA00023024"/>
    </source>
</evidence>
<dbReference type="RefSeq" id="WP_246437143.1">
    <property type="nucleotide sequence ID" value="NZ_JACHJT010000001.1"/>
</dbReference>
<evidence type="ECO:0000256" key="5">
    <source>
        <dbReference type="ARBA" id="ARBA00023295"/>
    </source>
</evidence>
<dbReference type="InterPro" id="IPR017853">
    <property type="entry name" value="GH"/>
</dbReference>
<keyword evidence="4" id="KW-0119">Carbohydrate metabolism</keyword>
<dbReference type="SUPFAM" id="SSF51445">
    <property type="entry name" value="(Trans)glycosidases"/>
    <property type="match status" value="1"/>
</dbReference>
<dbReference type="InterPro" id="IPR029070">
    <property type="entry name" value="Chitinase_insertion_sf"/>
</dbReference>
<keyword evidence="8" id="KW-0732">Signal</keyword>
<dbReference type="InterPro" id="IPR001223">
    <property type="entry name" value="Glyco_hydro18_cat"/>
</dbReference>
<evidence type="ECO:0000256" key="6">
    <source>
        <dbReference type="RuleBase" id="RU000489"/>
    </source>
</evidence>
<dbReference type="Gene3D" id="3.20.20.80">
    <property type="entry name" value="Glycosidases"/>
    <property type="match status" value="1"/>
</dbReference>
<dbReference type="Proteomes" id="UP000523007">
    <property type="component" value="Unassembled WGS sequence"/>
</dbReference>
<dbReference type="PROSITE" id="PS51910">
    <property type="entry name" value="GH18_2"/>
    <property type="match status" value="1"/>
</dbReference>
<evidence type="ECO:0000313" key="10">
    <source>
        <dbReference type="EMBL" id="MBB4930365.1"/>
    </source>
</evidence>
<dbReference type="Pfam" id="PF00704">
    <property type="entry name" value="Glyco_hydro_18"/>
    <property type="match status" value="1"/>
</dbReference>
<reference evidence="10 11" key="1">
    <citation type="submission" date="2020-08" db="EMBL/GenBank/DDBJ databases">
        <title>Sequencing the genomes of 1000 actinobacteria strains.</title>
        <authorList>
            <person name="Klenk H.-P."/>
        </authorList>
    </citation>
    <scope>NUCLEOTIDE SEQUENCE [LARGE SCALE GENOMIC DNA]</scope>
    <source>
        <strain evidence="10 11">DSM 102030</strain>
    </source>
</reference>